<feature type="region of interest" description="Disordered" evidence="1">
    <location>
        <begin position="34"/>
        <end position="80"/>
    </location>
</feature>
<feature type="region of interest" description="Disordered" evidence="1">
    <location>
        <begin position="608"/>
        <end position="734"/>
    </location>
</feature>
<accession>A0AAW0YUJ0</accession>
<feature type="compositionally biased region" description="Polar residues" evidence="1">
    <location>
        <begin position="58"/>
        <end position="67"/>
    </location>
</feature>
<feature type="compositionally biased region" description="Polar residues" evidence="1">
    <location>
        <begin position="34"/>
        <end position="48"/>
    </location>
</feature>
<feature type="compositionally biased region" description="Basic and acidic residues" evidence="1">
    <location>
        <begin position="633"/>
        <end position="646"/>
    </location>
</feature>
<organism evidence="2 3">
    <name type="scientific">Kwoniella newhampshirensis</name>
    <dbReference type="NCBI Taxonomy" id="1651941"/>
    <lineage>
        <taxon>Eukaryota</taxon>
        <taxon>Fungi</taxon>
        <taxon>Dikarya</taxon>
        <taxon>Basidiomycota</taxon>
        <taxon>Agaricomycotina</taxon>
        <taxon>Tremellomycetes</taxon>
        <taxon>Tremellales</taxon>
        <taxon>Cryptococcaceae</taxon>
        <taxon>Kwoniella</taxon>
    </lineage>
</organism>
<proteinExistence type="predicted"/>
<feature type="region of interest" description="Disordered" evidence="1">
    <location>
        <begin position="290"/>
        <end position="334"/>
    </location>
</feature>
<comment type="caution">
    <text evidence="2">The sequence shown here is derived from an EMBL/GenBank/DDBJ whole genome shotgun (WGS) entry which is preliminary data.</text>
</comment>
<name>A0AAW0YUJ0_9TREE</name>
<feature type="compositionally biased region" description="Basic residues" evidence="1">
    <location>
        <begin position="720"/>
        <end position="734"/>
    </location>
</feature>
<dbReference type="AlphaFoldDB" id="A0AAW0YUJ0"/>
<evidence type="ECO:0000313" key="3">
    <source>
        <dbReference type="Proteomes" id="UP001388673"/>
    </source>
</evidence>
<dbReference type="GeneID" id="92183417"/>
<keyword evidence="3" id="KW-1185">Reference proteome</keyword>
<dbReference type="Proteomes" id="UP001388673">
    <property type="component" value="Unassembled WGS sequence"/>
</dbReference>
<evidence type="ECO:0000313" key="2">
    <source>
        <dbReference type="EMBL" id="KAK8845446.1"/>
    </source>
</evidence>
<reference evidence="2 3" key="1">
    <citation type="journal article" date="2024" name="bioRxiv">
        <title>Comparative genomics of Cryptococcus and Kwoniella reveals pathogenesis evolution and contrasting karyotype dynamics via intercentromeric recombination or chromosome fusion.</title>
        <authorList>
            <person name="Coelho M.A."/>
            <person name="David-Palma M."/>
            <person name="Shea T."/>
            <person name="Bowers K."/>
            <person name="McGinley-Smith S."/>
            <person name="Mohammad A.W."/>
            <person name="Gnirke A."/>
            <person name="Yurkov A.M."/>
            <person name="Nowrousian M."/>
            <person name="Sun S."/>
            <person name="Cuomo C.A."/>
            <person name="Heitman J."/>
        </authorList>
    </citation>
    <scope>NUCLEOTIDE SEQUENCE [LARGE SCALE GENOMIC DNA]</scope>
    <source>
        <strain evidence="2 3">CBS 13917</strain>
    </source>
</reference>
<dbReference type="InterPro" id="IPR024368">
    <property type="entry name" value="Ecl1/2/3"/>
</dbReference>
<gene>
    <name evidence="2" type="ORF">IAR55_006159</name>
</gene>
<feature type="region of interest" description="Disordered" evidence="1">
    <location>
        <begin position="237"/>
        <end position="257"/>
    </location>
</feature>
<protein>
    <submittedName>
        <fullName evidence="2">Uncharacterized protein</fullName>
    </submittedName>
</protein>
<dbReference type="EMBL" id="JBCAWK010000012">
    <property type="protein sequence ID" value="KAK8845446.1"/>
    <property type="molecule type" value="Genomic_DNA"/>
</dbReference>
<evidence type="ECO:0000256" key="1">
    <source>
        <dbReference type="SAM" id="MobiDB-lite"/>
    </source>
</evidence>
<dbReference type="Pfam" id="PF12855">
    <property type="entry name" value="Ecl1"/>
    <property type="match status" value="1"/>
</dbReference>
<feature type="compositionally biased region" description="Basic and acidic residues" evidence="1">
    <location>
        <begin position="672"/>
        <end position="698"/>
    </location>
</feature>
<dbReference type="RefSeq" id="XP_066800254.1">
    <property type="nucleotide sequence ID" value="XM_066949246.1"/>
</dbReference>
<feature type="compositionally biased region" description="Acidic residues" evidence="1">
    <location>
        <begin position="699"/>
        <end position="710"/>
    </location>
</feature>
<feature type="compositionally biased region" description="Polar residues" evidence="1">
    <location>
        <begin position="534"/>
        <end position="548"/>
    </location>
</feature>
<feature type="region of interest" description="Disordered" evidence="1">
    <location>
        <begin position="525"/>
        <end position="567"/>
    </location>
</feature>
<dbReference type="KEGG" id="kne:92183417"/>
<sequence length="734" mass="79658">MDMDMDTAWCLTCSKQTHDPRNPYCSEECRLQDTSPMTPSSGQVQITSPIPYGLIPMQQPSTHSGNPTPKAGNSPRLRPSVTPLIPVLPLGESSTQHSRRDRRAFSFPAEHSITPVPFTRNSSRRQTQGTDTLQFIRKANPIAVSSLTSPNVGGISQTRTKGFNKLSKTTGANTPVVTDSVFCSTSESSDNEGLGLQFGAPIKKSPQIQSGQATVRPAHLTHRTSLVNAFTLGAPSLQTSQSSPLPTTRPQIFGRKSPSPVAAMIASSASSKSRDDIVSWLNEVKRLPGDDSFERTLRPRGRSRTRREVLADLSPPDQDLHDEQEGEGGIFGTTPKGRIGSAIAGLSNLSNFRVGPIVKALTSVTSPSSISNRPNLRDRAPVGLGLQPVPVPTEPSQIAGTVAFAEESDSTPLAHMGNATPTLSTVSFSEVVDPLTDNGEHIEFMTDDLSATGSSMFARPTSMSSYTGKAAANLATSTNKARRQTPLPLRPITTTASAIWNLSNYLRSFSPFSISSVIGPYAPTAATEDAQRETMGTNQSSPVKQLSPETLPAPMPAVARPVTPGQDTSLDLQMVRSLPMNIILPVGAENANEERLRQKEVQQWLERNVSRSRSRVQNGRDTSRSRLRSRSRSRVDSRSGSYDKTHSHSRHGRMVSYDADASGEDDVVPGAGDERRGRSRREKVLRAESHERTEKLASSDDDDDEDDDDDVKGLVETVRRGRGRGRRRERTVRA</sequence>